<evidence type="ECO:0000313" key="3">
    <source>
        <dbReference type="EMBL" id="AUX27911.1"/>
    </source>
</evidence>
<feature type="compositionally biased region" description="Basic and acidic residues" evidence="1">
    <location>
        <begin position="1"/>
        <end position="23"/>
    </location>
</feature>
<dbReference type="Proteomes" id="UP000295781">
    <property type="component" value="Chromosome"/>
</dbReference>
<dbReference type="InterPro" id="IPR037401">
    <property type="entry name" value="SnoaL-like"/>
</dbReference>
<evidence type="ECO:0000259" key="2">
    <source>
        <dbReference type="Pfam" id="PF13577"/>
    </source>
</evidence>
<feature type="region of interest" description="Disordered" evidence="1">
    <location>
        <begin position="1"/>
        <end position="27"/>
    </location>
</feature>
<protein>
    <recommendedName>
        <fullName evidence="2">SnoaL-like domain-containing protein</fullName>
    </recommendedName>
</protein>
<proteinExistence type="predicted"/>
<feature type="domain" description="SnoaL-like" evidence="2">
    <location>
        <begin position="76"/>
        <end position="207"/>
    </location>
</feature>
<reference evidence="3 4" key="1">
    <citation type="submission" date="2015-09" db="EMBL/GenBank/DDBJ databases">
        <title>Sorangium comparison.</title>
        <authorList>
            <person name="Zaburannyi N."/>
            <person name="Bunk B."/>
            <person name="Overmann J."/>
            <person name="Mueller R."/>
        </authorList>
    </citation>
    <scope>NUCLEOTIDE SEQUENCE [LARGE SCALE GENOMIC DNA]</scope>
    <source>
        <strain evidence="3 4">So ceGT47</strain>
    </source>
</reference>
<dbReference type="InterPro" id="IPR032710">
    <property type="entry name" value="NTF2-like_dom_sf"/>
</dbReference>
<dbReference type="OrthoDB" id="5515659at2"/>
<gene>
    <name evidence="3" type="ORF">SOCEGT47_085110</name>
</gene>
<evidence type="ECO:0000313" key="4">
    <source>
        <dbReference type="Proteomes" id="UP000295781"/>
    </source>
</evidence>
<sequence length="222" mass="23869">MNSTLHDRRQPLEMREGAPGDGRRGRRPRGFGARGLRFAAIALAGLAAGCEPVDEDLDAAPANDPELSSIVQRLEALEAKEEIRTTLLALSAVVDSSDPARLEELLPVLADDIVLDAVDFDGVVHHFEGVDGVVTGFGPIMRDADANLMPSAIDVELDGDRAYASFKFANSVKPPPQLDLPVDHKVLLFAANSAELRRENGAWKLVSFELLHSLAYPGTLAP</sequence>
<dbReference type="Pfam" id="PF13577">
    <property type="entry name" value="SnoaL_4"/>
    <property type="match status" value="1"/>
</dbReference>
<dbReference type="EMBL" id="CP012670">
    <property type="protein sequence ID" value="AUX27911.1"/>
    <property type="molecule type" value="Genomic_DNA"/>
</dbReference>
<organism evidence="3 4">
    <name type="scientific">Sorangium cellulosum</name>
    <name type="common">Polyangium cellulosum</name>
    <dbReference type="NCBI Taxonomy" id="56"/>
    <lineage>
        <taxon>Bacteria</taxon>
        <taxon>Pseudomonadati</taxon>
        <taxon>Myxococcota</taxon>
        <taxon>Polyangia</taxon>
        <taxon>Polyangiales</taxon>
        <taxon>Polyangiaceae</taxon>
        <taxon>Sorangium</taxon>
    </lineage>
</organism>
<dbReference type="RefSeq" id="WP_129356367.1">
    <property type="nucleotide sequence ID" value="NZ_CP012670.1"/>
</dbReference>
<accession>A0A4P2QEP7</accession>
<dbReference type="Gene3D" id="3.10.450.50">
    <property type="match status" value="1"/>
</dbReference>
<dbReference type="AlphaFoldDB" id="A0A4P2QEP7"/>
<dbReference type="SUPFAM" id="SSF54427">
    <property type="entry name" value="NTF2-like"/>
    <property type="match status" value="1"/>
</dbReference>
<name>A0A4P2QEP7_SORCE</name>
<evidence type="ECO:0000256" key="1">
    <source>
        <dbReference type="SAM" id="MobiDB-lite"/>
    </source>
</evidence>